<keyword evidence="11" id="KW-1185">Reference proteome</keyword>
<dbReference type="GO" id="GO:0005524">
    <property type="term" value="F:ATP binding"/>
    <property type="evidence" value="ECO:0007669"/>
    <property type="project" value="UniProtKB-KW"/>
</dbReference>
<dbReference type="FunFam" id="1.20.120.1080:FF:000002">
    <property type="entry name" value="Putative ATP-dependent RNA helicase DHX36"/>
    <property type="match status" value="1"/>
</dbReference>
<evidence type="ECO:0000256" key="1">
    <source>
        <dbReference type="ARBA" id="ARBA00022741"/>
    </source>
</evidence>
<evidence type="ECO:0000313" key="11">
    <source>
        <dbReference type="Proteomes" id="UP000245946"/>
    </source>
</evidence>
<feature type="compositionally biased region" description="Low complexity" evidence="6">
    <location>
        <begin position="9"/>
        <end position="30"/>
    </location>
</feature>
<dbReference type="SMART" id="SM00847">
    <property type="entry name" value="HA2"/>
    <property type="match status" value="1"/>
</dbReference>
<gene>
    <name evidence="10" type="ORF">FA09DRAFT_337870</name>
</gene>
<dbReference type="Gene3D" id="1.20.120.1080">
    <property type="match status" value="1"/>
</dbReference>
<dbReference type="InterPro" id="IPR027417">
    <property type="entry name" value="P-loop_NTPase"/>
</dbReference>
<feature type="compositionally biased region" description="Low complexity" evidence="6">
    <location>
        <begin position="117"/>
        <end position="133"/>
    </location>
</feature>
<dbReference type="Pfam" id="PF00270">
    <property type="entry name" value="DEAD"/>
    <property type="match status" value="1"/>
</dbReference>
<dbReference type="GeneID" id="37271584"/>
<dbReference type="Pfam" id="PF21010">
    <property type="entry name" value="HA2_C"/>
    <property type="match status" value="1"/>
</dbReference>
<dbReference type="Proteomes" id="UP000245946">
    <property type="component" value="Unassembled WGS sequence"/>
</dbReference>
<keyword evidence="3" id="KW-0347">Helicase</keyword>
<dbReference type="EMBL" id="KZ819289">
    <property type="protein sequence ID" value="PWN99150.1"/>
    <property type="molecule type" value="Genomic_DNA"/>
</dbReference>
<dbReference type="RefSeq" id="XP_025599429.1">
    <property type="nucleotide sequence ID" value="XM_025744040.1"/>
</dbReference>
<evidence type="ECO:0000313" key="10">
    <source>
        <dbReference type="EMBL" id="PWN99150.1"/>
    </source>
</evidence>
<feature type="compositionally biased region" description="Low complexity" evidence="6">
    <location>
        <begin position="76"/>
        <end position="107"/>
    </location>
</feature>
<dbReference type="Pfam" id="PF00271">
    <property type="entry name" value="Helicase_C"/>
    <property type="match status" value="1"/>
</dbReference>
<organism evidence="10 11">
    <name type="scientific">Tilletiopsis washingtonensis</name>
    <dbReference type="NCBI Taxonomy" id="58919"/>
    <lineage>
        <taxon>Eukaryota</taxon>
        <taxon>Fungi</taxon>
        <taxon>Dikarya</taxon>
        <taxon>Basidiomycota</taxon>
        <taxon>Ustilaginomycotina</taxon>
        <taxon>Exobasidiomycetes</taxon>
        <taxon>Entylomatales</taxon>
        <taxon>Entylomatales incertae sedis</taxon>
        <taxon>Tilletiopsis</taxon>
    </lineage>
</organism>
<dbReference type="InterPro" id="IPR001650">
    <property type="entry name" value="Helicase_C-like"/>
</dbReference>
<name>A0A316ZBS3_9BASI</name>
<keyword evidence="4" id="KW-0067">ATP-binding</keyword>
<dbReference type="InterPro" id="IPR011545">
    <property type="entry name" value="DEAD/DEAH_box_helicase_dom"/>
</dbReference>
<dbReference type="PANTHER" id="PTHR18934:SF203">
    <property type="entry name" value="ATP-DEPENDENT RNA HELICASE A"/>
    <property type="match status" value="1"/>
</dbReference>
<evidence type="ECO:0000256" key="2">
    <source>
        <dbReference type="ARBA" id="ARBA00022801"/>
    </source>
</evidence>
<evidence type="ECO:0000256" key="3">
    <source>
        <dbReference type="ARBA" id="ARBA00022806"/>
    </source>
</evidence>
<dbReference type="PANTHER" id="PTHR18934">
    <property type="entry name" value="ATP-DEPENDENT RNA HELICASE"/>
    <property type="match status" value="1"/>
</dbReference>
<dbReference type="SUPFAM" id="SSF54768">
    <property type="entry name" value="dsRNA-binding domain-like"/>
    <property type="match status" value="1"/>
</dbReference>
<feature type="compositionally biased region" description="Polar residues" evidence="6">
    <location>
        <begin position="1373"/>
        <end position="1383"/>
    </location>
</feature>
<evidence type="ECO:0000256" key="5">
    <source>
        <dbReference type="PROSITE-ProRule" id="PRU00266"/>
    </source>
</evidence>
<dbReference type="GO" id="GO:0004386">
    <property type="term" value="F:helicase activity"/>
    <property type="evidence" value="ECO:0007669"/>
    <property type="project" value="UniProtKB-KW"/>
</dbReference>
<dbReference type="Gene3D" id="3.40.50.300">
    <property type="entry name" value="P-loop containing nucleotide triphosphate hydrolases"/>
    <property type="match status" value="2"/>
</dbReference>
<sequence length="1488" mass="161336">MSQQPTQDPSPASRRSPRSSAAAPASLLARIEPVAQASQSLHPRKRRLSTDQAPEHSRRTRPAPAMADESGSWRTGAASGEAPSGGSSWGHGAAAAAPAAAAASSGGRRNGGGRNARGGPAAKRKAAPAPSKPMSILPAPSHTIEYLRETYARMLGSSEMKPAWLDNPKSPVQNHVMAMTGANPKYEVEEGHVEGRREKTYRATLVVHQQPEVIAYGDARSAKDAEKVAALHALLLLVERRLLGSRPPPGVAKAAAASSGAAAAAAQPTVQLSDKTMLTAERAREFMEYYCKKFNFGKPDILLSQGTQQKGRRQVQAGWEAEMAVGGRRIGMAQGSNKKVATSNVYLDTVKYLESCDPELWRQFDMTHKPGAPVGSAPHVYFRISDELDDELRAVYQDTRQSMLYAKRPRLAGVAQPGEARSELVAQKPRDQRRFGGPGAASEEVLKQKSARLLADLDAYQTADRVKAIREQRHSLPVQQKAGDVLVKIELNQVTIVMAATGSGKTTQIPQMLFDDYILRGEGAKCNIFCTQPRRIAAISVAQRVAKERGERVGETVGYQVRFEAKTPQPNGSITFCTTGVFLRRLQSALGDSNASNSFLDSLTHIVVDEVHERDVETDLLLVVIKRLLAERKRMGKKEIKLVLMSATIDPTLFQNYFTEPPPSLKPAPVVEVPGRSFPVDKHYLEETIAHLQSQRLTHRDGAWVFQEKNVRDYLERELNQGGGIVKRVINGAPGAEAEASDAIDDLELPYPLISLMIADVINRSDDGHVLVFMPGWEEIKAVNTILQDTRSRPLLGLDFNDSSRFEVHILHSSIPVAEQQAVFDPPRDPSIRRIILSTNIAETSVTIPDVVYVVDTGRVKEKRYDPERHLSSLVSAWVGTSNLNQRAGRAGRHRPGEYYGVLSKARYDQLNVNQTVEMKRTDLSNVVMHIKALDIPGMEVEDVLDAAIEPPAPERVRAAMEKLFMVGALDQSKALTSLGHVLLQLPVDAAMGKMCLYGAFFRCLDPTLTLAAVLTNRDPFMAPMALKREADAVKDSWCPPDFRSDALTVLRAYTHWWDMQGRGDYQAANRFCSDNFLSKITLLQIQQVKEHLFSSLEKAGIIDVTLGSAASARAPAPRAHGVPTGPASRMRSHLTETSPELNVNSGSTPLLAALIALASTPNFAIRSSEKVFRTSQDKACFIHPSSVCHLKHTKNKESENTGERELLAFSEKIRNVSMVTAGGGNSNPQTNLRGVTRLDPLTYMLFGANQVSIADGGIYCDEWLPVRGHFESLDDVERLKGILDVCMLRVMEGCTHVKRGPRRIQPQRQQQPKRWGEDDDDAIEGEHAEDGAVDAYGDRSDLSLAPQEIEEFERLTSGIVGILDHYAHERSWNASRGSTRPATPQGYGGGSGPGSAYGGAYGGVPNGGGGAYGSSGSGYNSPYSAGPPMGNSGGAYTMAASSLGLSGARHSHSGPGSAYNSRPGTSGSGTGPSSGPSALGSWRRGGA</sequence>
<feature type="region of interest" description="Disordered" evidence="6">
    <location>
        <begin position="1300"/>
        <end position="1322"/>
    </location>
</feature>
<feature type="region of interest" description="Disordered" evidence="6">
    <location>
        <begin position="1373"/>
        <end position="1392"/>
    </location>
</feature>
<evidence type="ECO:0000259" key="9">
    <source>
        <dbReference type="PROSITE" id="PS51194"/>
    </source>
</evidence>
<dbReference type="FunFam" id="3.40.50.300:FF:001714">
    <property type="entry name" value="ATP-dependent DEAD/H RNA helicase, putative"/>
    <property type="match status" value="1"/>
</dbReference>
<dbReference type="FunFam" id="3.40.50.300:FF:001627">
    <property type="entry name" value="Nuclear DNA helicase II"/>
    <property type="match status" value="1"/>
</dbReference>
<dbReference type="STRING" id="58919.A0A316ZBS3"/>
<feature type="region of interest" description="Disordered" evidence="6">
    <location>
        <begin position="417"/>
        <end position="441"/>
    </location>
</feature>
<evidence type="ECO:0000259" key="8">
    <source>
        <dbReference type="PROSITE" id="PS51192"/>
    </source>
</evidence>
<dbReference type="GO" id="GO:0003723">
    <property type="term" value="F:RNA binding"/>
    <property type="evidence" value="ECO:0007669"/>
    <property type="project" value="UniProtKB-UniRule"/>
</dbReference>
<dbReference type="PROSITE" id="PS51194">
    <property type="entry name" value="HELICASE_CTER"/>
    <property type="match status" value="1"/>
</dbReference>
<dbReference type="SMART" id="SM00487">
    <property type="entry name" value="DEXDc"/>
    <property type="match status" value="1"/>
</dbReference>
<evidence type="ECO:0000256" key="4">
    <source>
        <dbReference type="ARBA" id="ARBA00022840"/>
    </source>
</evidence>
<feature type="compositionally biased region" description="Low complexity" evidence="6">
    <location>
        <begin position="1304"/>
        <end position="1314"/>
    </location>
</feature>
<dbReference type="SUPFAM" id="SSF52540">
    <property type="entry name" value="P-loop containing nucleoside triphosphate hydrolases"/>
    <property type="match status" value="1"/>
</dbReference>
<keyword evidence="1" id="KW-0547">Nucleotide-binding</keyword>
<dbReference type="PROSITE" id="PS51192">
    <property type="entry name" value="HELICASE_ATP_BIND_1"/>
    <property type="match status" value="1"/>
</dbReference>
<dbReference type="SMART" id="SM00490">
    <property type="entry name" value="HELICc"/>
    <property type="match status" value="1"/>
</dbReference>
<dbReference type="GO" id="GO:0016787">
    <property type="term" value="F:hydrolase activity"/>
    <property type="evidence" value="ECO:0007669"/>
    <property type="project" value="UniProtKB-KW"/>
</dbReference>
<keyword evidence="2 10" id="KW-0378">Hydrolase</keyword>
<evidence type="ECO:0000259" key="7">
    <source>
        <dbReference type="PROSITE" id="PS50137"/>
    </source>
</evidence>
<reference evidence="10 11" key="1">
    <citation type="journal article" date="2018" name="Mol. Biol. Evol.">
        <title>Broad Genomic Sampling Reveals a Smut Pathogenic Ancestry of the Fungal Clade Ustilaginomycotina.</title>
        <authorList>
            <person name="Kijpornyongpan T."/>
            <person name="Mondo S.J."/>
            <person name="Barry K."/>
            <person name="Sandor L."/>
            <person name="Lee J."/>
            <person name="Lipzen A."/>
            <person name="Pangilinan J."/>
            <person name="LaButti K."/>
            <person name="Hainaut M."/>
            <person name="Henrissat B."/>
            <person name="Grigoriev I.V."/>
            <person name="Spatafora J.W."/>
            <person name="Aime M.C."/>
        </authorList>
    </citation>
    <scope>NUCLEOTIDE SEQUENCE [LARGE SCALE GENOMIC DNA]</scope>
    <source>
        <strain evidence="10 11">MCA 4186</strain>
    </source>
</reference>
<dbReference type="OrthoDB" id="28053at2759"/>
<feature type="domain" description="Helicase ATP-binding" evidence="8">
    <location>
        <begin position="486"/>
        <end position="667"/>
    </location>
</feature>
<feature type="region of interest" description="Disordered" evidence="6">
    <location>
        <begin position="1446"/>
        <end position="1488"/>
    </location>
</feature>
<protein>
    <submittedName>
        <fullName evidence="10">P-loop containing nucleoside triphosphate hydrolase protein</fullName>
    </submittedName>
</protein>
<keyword evidence="5" id="KW-0694">RNA-binding</keyword>
<feature type="region of interest" description="Disordered" evidence="6">
    <location>
        <begin position="1"/>
        <end position="137"/>
    </location>
</feature>
<dbReference type="InterPro" id="IPR007502">
    <property type="entry name" value="Helicase-assoc_dom"/>
</dbReference>
<evidence type="ECO:0000256" key="6">
    <source>
        <dbReference type="SAM" id="MobiDB-lite"/>
    </source>
</evidence>
<dbReference type="CDD" id="cd18791">
    <property type="entry name" value="SF2_C_RHA"/>
    <property type="match status" value="1"/>
</dbReference>
<accession>A0A316ZBS3</accession>
<feature type="domain" description="Helicase C-terminal" evidence="9">
    <location>
        <begin position="757"/>
        <end position="935"/>
    </location>
</feature>
<dbReference type="InterPro" id="IPR014001">
    <property type="entry name" value="Helicase_ATP-bd"/>
</dbReference>
<proteinExistence type="predicted"/>
<dbReference type="PROSITE" id="PS50137">
    <property type="entry name" value="DS_RBD"/>
    <property type="match status" value="1"/>
</dbReference>
<feature type="domain" description="DRBM" evidence="7">
    <location>
        <begin position="167"/>
        <end position="239"/>
    </location>
</feature>
<dbReference type="InterPro" id="IPR014720">
    <property type="entry name" value="dsRBD_dom"/>
</dbReference>
<dbReference type="Gene3D" id="3.30.160.20">
    <property type="match status" value="1"/>
</dbReference>
<dbReference type="CDD" id="cd17917">
    <property type="entry name" value="DEXHc_RHA-like"/>
    <property type="match status" value="1"/>
</dbReference>